<accession>A0A964WWR3</accession>
<protein>
    <submittedName>
        <fullName evidence="1">Uncharacterized protein</fullName>
    </submittedName>
</protein>
<dbReference type="AlphaFoldDB" id="A0A964WWR3"/>
<proteinExistence type="predicted"/>
<evidence type="ECO:0000313" key="1">
    <source>
        <dbReference type="EMBL" id="NAY91346.1"/>
    </source>
</evidence>
<comment type="caution">
    <text evidence="1">The sequence shown here is derived from an EMBL/GenBank/DDBJ whole genome shotgun (WGS) entry which is preliminary data.</text>
</comment>
<reference evidence="1" key="1">
    <citation type="submission" date="2020-01" db="EMBL/GenBank/DDBJ databases">
        <title>Muricauda ochracea sp. nov., isolated from a tidal flat of Garorim bay in Korea.</title>
        <authorList>
            <person name="Kim D."/>
            <person name="Yoo Y."/>
            <person name="Kim J.-J."/>
        </authorList>
    </citation>
    <scope>NUCLEOTIDE SEQUENCE</scope>
    <source>
        <strain evidence="1">JGD-17</strain>
    </source>
</reference>
<evidence type="ECO:0000313" key="2">
    <source>
        <dbReference type="Proteomes" id="UP000667650"/>
    </source>
</evidence>
<organism evidence="1 2">
    <name type="scientific">Flagellimonas ochracea</name>
    <dbReference type="NCBI Taxonomy" id="2696472"/>
    <lineage>
        <taxon>Bacteria</taxon>
        <taxon>Pseudomonadati</taxon>
        <taxon>Bacteroidota</taxon>
        <taxon>Flavobacteriia</taxon>
        <taxon>Flavobacteriales</taxon>
        <taxon>Flavobacteriaceae</taxon>
        <taxon>Flagellimonas</taxon>
    </lineage>
</organism>
<name>A0A964WWR3_9FLAO</name>
<dbReference type="Pfam" id="PF20603">
    <property type="entry name" value="Bact_hydrolase"/>
    <property type="match status" value="1"/>
</dbReference>
<sequence length="163" mass="18824">MEQLKEECCPVFQPKKWEGKTFEWNRKKFIKESVPTFFHIPLPPMIGKRVTKMTKLAEDAKKLDVNKEDMLLLFMDPTAFRSEMYLSVTDVVPGATNATLTGTFVSKVFDGPYKAVPKFMKQMDAALEKQGKKTKNHYVHYAYCPKCAKEKGHNYMVLFAQID</sequence>
<dbReference type="Proteomes" id="UP000667650">
    <property type="component" value="Unassembled WGS sequence"/>
</dbReference>
<dbReference type="RefSeq" id="WP_166522713.1">
    <property type="nucleotide sequence ID" value="NZ_JAAABI010000001.1"/>
</dbReference>
<dbReference type="InterPro" id="IPR046766">
    <property type="entry name" value="Bact_hydrolase"/>
</dbReference>
<gene>
    <name evidence="1" type="ORF">GTQ34_05385</name>
</gene>
<dbReference type="EMBL" id="JAAABI010000001">
    <property type="protein sequence ID" value="NAY91346.1"/>
    <property type="molecule type" value="Genomic_DNA"/>
</dbReference>
<keyword evidence="2" id="KW-1185">Reference proteome</keyword>